<keyword evidence="1" id="KW-0812">Transmembrane</keyword>
<protein>
    <submittedName>
        <fullName evidence="3">Aste57867_16697 protein</fullName>
    </submittedName>
</protein>
<accession>A0A485L7Y6</accession>
<keyword evidence="1" id="KW-1133">Transmembrane helix</keyword>
<evidence type="ECO:0000313" key="2">
    <source>
        <dbReference type="EMBL" id="KAF0692203.1"/>
    </source>
</evidence>
<gene>
    <name evidence="3" type="primary">Aste57867_16697</name>
    <name evidence="2" type="ORF">As57867_016640</name>
    <name evidence="3" type="ORF">ASTE57867_16697</name>
</gene>
<dbReference type="EMBL" id="VJMH01005927">
    <property type="protein sequence ID" value="KAF0692203.1"/>
    <property type="molecule type" value="Genomic_DNA"/>
</dbReference>
<dbReference type="EMBL" id="CAADRA010005948">
    <property type="protein sequence ID" value="VFT93467.1"/>
    <property type="molecule type" value="Genomic_DNA"/>
</dbReference>
<feature type="transmembrane region" description="Helical" evidence="1">
    <location>
        <begin position="838"/>
        <end position="858"/>
    </location>
</feature>
<organism evidence="3 4">
    <name type="scientific">Aphanomyces stellatus</name>
    <dbReference type="NCBI Taxonomy" id="120398"/>
    <lineage>
        <taxon>Eukaryota</taxon>
        <taxon>Sar</taxon>
        <taxon>Stramenopiles</taxon>
        <taxon>Oomycota</taxon>
        <taxon>Saprolegniomycetes</taxon>
        <taxon>Saprolegniales</taxon>
        <taxon>Verrucalvaceae</taxon>
        <taxon>Aphanomyces</taxon>
    </lineage>
</organism>
<keyword evidence="4" id="KW-1185">Reference proteome</keyword>
<dbReference type="OrthoDB" id="77956at2759"/>
<feature type="transmembrane region" description="Helical" evidence="1">
    <location>
        <begin position="151"/>
        <end position="172"/>
    </location>
</feature>
<dbReference type="AlphaFoldDB" id="A0A485L7Y6"/>
<evidence type="ECO:0000313" key="4">
    <source>
        <dbReference type="Proteomes" id="UP000332933"/>
    </source>
</evidence>
<evidence type="ECO:0000313" key="3">
    <source>
        <dbReference type="EMBL" id="VFT93467.1"/>
    </source>
</evidence>
<evidence type="ECO:0000256" key="1">
    <source>
        <dbReference type="SAM" id="Phobius"/>
    </source>
</evidence>
<keyword evidence="1" id="KW-0472">Membrane</keyword>
<proteinExistence type="predicted"/>
<name>A0A485L7Y6_9STRA</name>
<reference evidence="3 4" key="1">
    <citation type="submission" date="2019-03" db="EMBL/GenBank/DDBJ databases">
        <authorList>
            <person name="Gaulin E."/>
            <person name="Dumas B."/>
        </authorList>
    </citation>
    <scope>NUCLEOTIDE SEQUENCE [LARGE SCALE GENOMIC DNA]</scope>
    <source>
        <strain evidence="3">CBS 568.67</strain>
    </source>
</reference>
<reference evidence="2" key="2">
    <citation type="submission" date="2019-06" db="EMBL/GenBank/DDBJ databases">
        <title>Genomics analysis of Aphanomyces spp. identifies a new class of oomycete effector associated with host adaptation.</title>
        <authorList>
            <person name="Gaulin E."/>
        </authorList>
    </citation>
    <scope>NUCLEOTIDE SEQUENCE</scope>
    <source>
        <strain evidence="2">CBS 578.67</strain>
    </source>
</reference>
<feature type="transmembrane region" description="Helical" evidence="1">
    <location>
        <begin position="718"/>
        <end position="744"/>
    </location>
</feature>
<dbReference type="Proteomes" id="UP000332933">
    <property type="component" value="Unassembled WGS sequence"/>
</dbReference>
<sequence>MGLTTRACDFRNTPVAYHDRGEARETIVGGIAKLNTESIRDFKQVRPMVLRIKISNTTKKNDHFGHACERHPMRASARCDGMYDATSQRSEESELEALSCPTRQKAGTDRLATPVAKSQLVSMKSVKVVPSHDTENHSGYKVNAPTSHHRVTVFGFVYGLLTAAGSVVYVILLAPSVANDHWWPHFNTTGAQTFLGDLYNAKLATGTKTLDLFSSVVVKDYSQRLTSLDLRQGTARSILLSRLPLDQAISLIRSETFVDNMATIPSSCWLDFNRMYEMAHTASHQVLCNQRRQPNAAFYMATLLRNLQLGDLTTSTYYPEVERVIFAPLQTTDHGAQVVQSILARPWLSVADETSLWTSNGLVYFQNIVQNYYEEGMQDTIVIENAMGMRQTITIYRKPHVTRPKSYWTTAFAYCGMWNDLDSCAQSDASLIRSAPNNFEALGNNWDYYYSGTIGTNATEIIRANLGPLTVIDIFLVPPPSSLLALVSNFKDTLYASSLQSLSGLSAYVELSEPVVDAVPAAWVSPHATYYGGNPMCAYGTAMPFVQLSFSYDDDCGTQDQLVTRLAKDSVLFAMMATSVQSQTSFSSICGLCSSVSYASCLHTLASAYTVFHDLVGPSLPSFANALQETNQDLLPLNTSFVQWATLHGVDQVLTQRMVSPSDPWSFFGWMAMFDWANDGRQVFSFEGDYATYVLMSRPVSAVPLVADDQELPHSACVYLLVICIYVSAVLVVVLTLVLVYGTLARFNVDGRNLFVVNRLIGSTYVGRPFLFLRGFTAIIVLSTSPVTLTSYSGMTKLDFAPRPLWHILVIAGEASWITYVVNDFLVPLTSTYSAHYAPVSSILTWLILVVVEGSIPYRATASIDRKCSILSFIKGVNWCKHYWSLL</sequence>
<feature type="transmembrane region" description="Helical" evidence="1">
    <location>
        <begin position="765"/>
        <end position="785"/>
    </location>
</feature>